<keyword evidence="3" id="KW-0809">Transit peptide</keyword>
<reference evidence="11 12" key="1">
    <citation type="journal article" date="2013" name="Nature">
        <title>Insights into bilaterian evolution from three spiralian genomes.</title>
        <authorList>
            <person name="Simakov O."/>
            <person name="Marletaz F."/>
            <person name="Cho S.J."/>
            <person name="Edsinger-Gonzales E."/>
            <person name="Havlak P."/>
            <person name="Hellsten U."/>
            <person name="Kuo D.H."/>
            <person name="Larsson T."/>
            <person name="Lv J."/>
            <person name="Arendt D."/>
            <person name="Savage R."/>
            <person name="Osoegawa K."/>
            <person name="de Jong P."/>
            <person name="Grimwood J."/>
            <person name="Chapman J.A."/>
            <person name="Shapiro H."/>
            <person name="Aerts A."/>
            <person name="Otillar R.P."/>
            <person name="Terry A.Y."/>
            <person name="Boore J.L."/>
            <person name="Grigoriev I.V."/>
            <person name="Lindberg D.R."/>
            <person name="Seaver E.C."/>
            <person name="Weisblat D.A."/>
            <person name="Putnam N.H."/>
            <person name="Rokhsar D.S."/>
        </authorList>
    </citation>
    <scope>NUCLEOTIDE SEQUENCE [LARGE SCALE GENOMIC DNA]</scope>
</reference>
<evidence type="ECO:0000256" key="2">
    <source>
        <dbReference type="ARBA" id="ARBA00009360"/>
    </source>
</evidence>
<feature type="compositionally biased region" description="Polar residues" evidence="10">
    <location>
        <begin position="168"/>
        <end position="182"/>
    </location>
</feature>
<feature type="coiled-coil region" evidence="9">
    <location>
        <begin position="103"/>
        <end position="130"/>
    </location>
</feature>
<keyword evidence="6" id="KW-0687">Ribonucleoprotein</keyword>
<sequence>IFSAEPLKKKRKSDPGSAKRKSDKLKKKFDKELRRIDKRGNPLKPIDEFEEWRRMSKMQSTRKRGRSELSQEDFEERVVIMKTWGRFKTHQNGKDSKVLHKLLLSQEKALEELRNESEELYQKAIEVDENLCGLVLKGPYQTPPIPDYISPDGEYVDITRTDFDSPWTDPTKQQIITNAKQN</sequence>
<evidence type="ECO:0000313" key="12">
    <source>
        <dbReference type="Proteomes" id="UP000030746"/>
    </source>
</evidence>
<dbReference type="FunFam" id="6.10.250.3440:FF:000001">
    <property type="entry name" value="Mitochondrial ribosomal protein L40"/>
    <property type="match status" value="1"/>
</dbReference>
<protein>
    <recommendedName>
        <fullName evidence="7">Large ribosomal subunit protein mL40</fullName>
    </recommendedName>
    <alternativeName>
        <fullName evidence="8">39S ribosomal protein L40, mitochondrial</fullName>
    </alternativeName>
</protein>
<proteinExistence type="inferred from homology"/>
<feature type="region of interest" description="Disordered" evidence="10">
    <location>
        <begin position="1"/>
        <end position="43"/>
    </location>
</feature>
<evidence type="ECO:0000256" key="4">
    <source>
        <dbReference type="ARBA" id="ARBA00022980"/>
    </source>
</evidence>
<dbReference type="CTD" id="20232158"/>
<dbReference type="Gene3D" id="6.10.250.3440">
    <property type="match status" value="1"/>
</dbReference>
<evidence type="ECO:0000256" key="1">
    <source>
        <dbReference type="ARBA" id="ARBA00004173"/>
    </source>
</evidence>
<evidence type="ECO:0000256" key="6">
    <source>
        <dbReference type="ARBA" id="ARBA00023274"/>
    </source>
</evidence>
<dbReference type="EMBL" id="KB202367">
    <property type="protein sequence ID" value="ESO90688.1"/>
    <property type="molecule type" value="Genomic_DNA"/>
</dbReference>
<evidence type="ECO:0000256" key="9">
    <source>
        <dbReference type="SAM" id="Coils"/>
    </source>
</evidence>
<gene>
    <name evidence="11" type="ORF">LOTGIDRAFT_122770</name>
</gene>
<keyword evidence="5" id="KW-0496">Mitochondrion</keyword>
<dbReference type="Proteomes" id="UP000030746">
    <property type="component" value="Unassembled WGS sequence"/>
</dbReference>
<evidence type="ECO:0000256" key="5">
    <source>
        <dbReference type="ARBA" id="ARBA00023128"/>
    </source>
</evidence>
<dbReference type="PANTHER" id="PTHR13359:SF2">
    <property type="entry name" value="LARGE RIBOSOMAL SUBUNIT PROTEIN ML40"/>
    <property type="match status" value="1"/>
</dbReference>
<dbReference type="InterPro" id="IPR019192">
    <property type="entry name" value="Ribosomal_mL40"/>
</dbReference>
<comment type="subcellular location">
    <subcellularLocation>
        <location evidence="1">Mitochondrion</location>
    </subcellularLocation>
</comment>
<feature type="non-terminal residue" evidence="11">
    <location>
        <position position="1"/>
    </location>
</feature>
<evidence type="ECO:0000313" key="11">
    <source>
        <dbReference type="EMBL" id="ESO90688.1"/>
    </source>
</evidence>
<dbReference type="PANTHER" id="PTHR13359">
    <property type="entry name" value="39S RIBOSOMAL PROTEIN L40, MITOCHONDRIAL"/>
    <property type="match status" value="1"/>
</dbReference>
<organism evidence="11 12">
    <name type="scientific">Lottia gigantea</name>
    <name type="common">Giant owl limpet</name>
    <dbReference type="NCBI Taxonomy" id="225164"/>
    <lineage>
        <taxon>Eukaryota</taxon>
        <taxon>Metazoa</taxon>
        <taxon>Spiralia</taxon>
        <taxon>Lophotrochozoa</taxon>
        <taxon>Mollusca</taxon>
        <taxon>Gastropoda</taxon>
        <taxon>Patellogastropoda</taxon>
        <taxon>Lottioidea</taxon>
        <taxon>Lottiidae</taxon>
        <taxon>Lottia</taxon>
    </lineage>
</organism>
<dbReference type="InterPro" id="IPR039145">
    <property type="entry name" value="Ribosomal_mL40_metazoa/plant"/>
</dbReference>
<evidence type="ECO:0000256" key="3">
    <source>
        <dbReference type="ARBA" id="ARBA00022946"/>
    </source>
</evidence>
<accession>V3ZHE6</accession>
<dbReference type="GO" id="GO:0005762">
    <property type="term" value="C:mitochondrial large ribosomal subunit"/>
    <property type="evidence" value="ECO:0007669"/>
    <property type="project" value="InterPro"/>
</dbReference>
<dbReference type="KEGG" id="lgi:LOTGIDRAFT_122770"/>
<dbReference type="HOGENOM" id="CLU_087493_1_0_1"/>
<keyword evidence="9" id="KW-0175">Coiled coil</keyword>
<name>V3ZHE6_LOTGI</name>
<evidence type="ECO:0000256" key="7">
    <source>
        <dbReference type="ARBA" id="ARBA00035192"/>
    </source>
</evidence>
<dbReference type="RefSeq" id="XP_009058680.1">
    <property type="nucleotide sequence ID" value="XM_009060432.1"/>
</dbReference>
<dbReference type="AlphaFoldDB" id="V3ZHE6"/>
<keyword evidence="12" id="KW-1185">Reference proteome</keyword>
<feature type="compositionally biased region" description="Basic and acidic residues" evidence="10">
    <location>
        <begin position="29"/>
        <end position="43"/>
    </location>
</feature>
<dbReference type="OMA" id="KEWARYK"/>
<dbReference type="STRING" id="225164.V3ZHE6"/>
<keyword evidence="4" id="KW-0689">Ribosomal protein</keyword>
<evidence type="ECO:0000256" key="8">
    <source>
        <dbReference type="ARBA" id="ARBA00083752"/>
    </source>
</evidence>
<dbReference type="OrthoDB" id="5977625at2759"/>
<feature type="region of interest" description="Disordered" evidence="10">
    <location>
        <begin position="161"/>
        <end position="182"/>
    </location>
</feature>
<feature type="compositionally biased region" description="Basic residues" evidence="10">
    <location>
        <begin position="8"/>
        <end position="28"/>
    </location>
</feature>
<dbReference type="GeneID" id="20232158"/>
<comment type="similarity">
    <text evidence="2">Belongs to the mitochondrion-specific ribosomal protein mL40 family.</text>
</comment>
<dbReference type="Pfam" id="PF09812">
    <property type="entry name" value="MRP-L28"/>
    <property type="match status" value="1"/>
</dbReference>
<evidence type="ECO:0000256" key="10">
    <source>
        <dbReference type="SAM" id="MobiDB-lite"/>
    </source>
</evidence>